<feature type="region of interest" description="Disordered" evidence="1">
    <location>
        <begin position="1"/>
        <end position="43"/>
    </location>
</feature>
<organism evidence="2 3">
    <name type="scientific">Portunus trituberculatus</name>
    <name type="common">Swimming crab</name>
    <name type="synonym">Neptunus trituberculatus</name>
    <dbReference type="NCBI Taxonomy" id="210409"/>
    <lineage>
        <taxon>Eukaryota</taxon>
        <taxon>Metazoa</taxon>
        <taxon>Ecdysozoa</taxon>
        <taxon>Arthropoda</taxon>
        <taxon>Crustacea</taxon>
        <taxon>Multicrustacea</taxon>
        <taxon>Malacostraca</taxon>
        <taxon>Eumalacostraca</taxon>
        <taxon>Eucarida</taxon>
        <taxon>Decapoda</taxon>
        <taxon>Pleocyemata</taxon>
        <taxon>Brachyura</taxon>
        <taxon>Eubrachyura</taxon>
        <taxon>Portunoidea</taxon>
        <taxon>Portunidae</taxon>
        <taxon>Portuninae</taxon>
        <taxon>Portunus</taxon>
    </lineage>
</organism>
<evidence type="ECO:0000313" key="3">
    <source>
        <dbReference type="Proteomes" id="UP000324222"/>
    </source>
</evidence>
<feature type="compositionally biased region" description="Basic and acidic residues" evidence="1">
    <location>
        <begin position="1"/>
        <end position="13"/>
    </location>
</feature>
<protein>
    <submittedName>
        <fullName evidence="2">Uncharacterized protein</fullName>
    </submittedName>
</protein>
<dbReference type="Proteomes" id="UP000324222">
    <property type="component" value="Unassembled WGS sequence"/>
</dbReference>
<reference evidence="2 3" key="1">
    <citation type="submission" date="2019-05" db="EMBL/GenBank/DDBJ databases">
        <title>Another draft genome of Portunus trituberculatus and its Hox gene families provides insights of decapod evolution.</title>
        <authorList>
            <person name="Jeong J.-H."/>
            <person name="Song I."/>
            <person name="Kim S."/>
            <person name="Choi T."/>
            <person name="Kim D."/>
            <person name="Ryu S."/>
            <person name="Kim W."/>
        </authorList>
    </citation>
    <scope>NUCLEOTIDE SEQUENCE [LARGE SCALE GENOMIC DNA]</scope>
    <source>
        <tissue evidence="2">Muscle</tissue>
    </source>
</reference>
<comment type="caution">
    <text evidence="2">The sequence shown here is derived from an EMBL/GenBank/DDBJ whole genome shotgun (WGS) entry which is preliminary data.</text>
</comment>
<proteinExistence type="predicted"/>
<keyword evidence="3" id="KW-1185">Reference proteome</keyword>
<sequence>MRVGEGRTPDRGPTRSGPRLYHTETSRGVTGAVTAAPRHNVGRNATLSGIERQQHKTSARYIVLGCRPHYQVYTLSRLPNPPLPTPPTPPPLLLIYPKPRMSFCPQLLLPVPSYSNEVKLMTAAYTYASLFNILLNPLVDLLQQLRRELELLQLPPVFGKG</sequence>
<accession>A0A5B7FJ91</accession>
<gene>
    <name evidence="2" type="ORF">E2C01_038177</name>
</gene>
<evidence type="ECO:0000256" key="1">
    <source>
        <dbReference type="SAM" id="MobiDB-lite"/>
    </source>
</evidence>
<name>A0A5B7FJ91_PORTR</name>
<dbReference type="EMBL" id="VSRR010006312">
    <property type="protein sequence ID" value="MPC44504.1"/>
    <property type="molecule type" value="Genomic_DNA"/>
</dbReference>
<evidence type="ECO:0000313" key="2">
    <source>
        <dbReference type="EMBL" id="MPC44504.1"/>
    </source>
</evidence>
<dbReference type="AlphaFoldDB" id="A0A5B7FJ91"/>